<reference evidence="2 3" key="1">
    <citation type="submission" date="2017-11" db="EMBL/GenBank/DDBJ databases">
        <title>Genomic Encyclopedia of Archaeal and Bacterial Type Strains, Phase II (KMG-II): From Individual Species to Whole Genera.</title>
        <authorList>
            <person name="Goeker M."/>
        </authorList>
    </citation>
    <scope>NUCLEOTIDE SEQUENCE [LARGE SCALE GENOMIC DNA]</scope>
    <source>
        <strain evidence="2 3">DSM 11115</strain>
    </source>
</reference>
<dbReference type="InterPro" id="IPR052715">
    <property type="entry name" value="RAYT_transposase"/>
</dbReference>
<dbReference type="GO" id="GO:0043565">
    <property type="term" value="F:sequence-specific DNA binding"/>
    <property type="evidence" value="ECO:0007669"/>
    <property type="project" value="TreeGrafter"/>
</dbReference>
<comment type="caution">
    <text evidence="2">The sequence shown here is derived from an EMBL/GenBank/DDBJ whole genome shotgun (WGS) entry which is preliminary data.</text>
</comment>
<dbReference type="InterPro" id="IPR036515">
    <property type="entry name" value="Transposase_17_sf"/>
</dbReference>
<dbReference type="SUPFAM" id="SSF143422">
    <property type="entry name" value="Transposase IS200-like"/>
    <property type="match status" value="1"/>
</dbReference>
<dbReference type="GO" id="GO:0004803">
    <property type="term" value="F:transposase activity"/>
    <property type="evidence" value="ECO:0007669"/>
    <property type="project" value="InterPro"/>
</dbReference>
<dbReference type="PANTHER" id="PTHR36966">
    <property type="entry name" value="REP-ASSOCIATED TYROSINE TRANSPOSASE"/>
    <property type="match status" value="1"/>
</dbReference>
<name>A0A2M9ARY4_9BACT</name>
<evidence type="ECO:0000313" key="3">
    <source>
        <dbReference type="Proteomes" id="UP000228535"/>
    </source>
</evidence>
<organism evidence="2 3">
    <name type="scientific">Hymenobacter chitinivorans DSM 11115</name>
    <dbReference type="NCBI Taxonomy" id="1121954"/>
    <lineage>
        <taxon>Bacteria</taxon>
        <taxon>Pseudomonadati</taxon>
        <taxon>Bacteroidota</taxon>
        <taxon>Cytophagia</taxon>
        <taxon>Cytophagales</taxon>
        <taxon>Hymenobacteraceae</taxon>
        <taxon>Hymenobacter</taxon>
    </lineage>
</organism>
<sequence>MNPVASLITGSNLPAGETLFVTFRLAGSVSTRAFRALYQERQTAQDAARLLPAPELPAAFRRAEKLFFLGFDALLDAATVGPVFLEKEKIADIVAAELLLLEELGFLVVAFVLLPNHVHALLHLPAGSGVSFYKALELLQQRTAAQCRRLLQATLPPEADFWQTGSYDYPVHDATELRRLLTYLRTHATRTGHAGRWLDWPYRYVAPAYE</sequence>
<dbReference type="OrthoDB" id="880047at2"/>
<dbReference type="Proteomes" id="UP000228535">
    <property type="component" value="Unassembled WGS sequence"/>
</dbReference>
<dbReference type="EMBL" id="PGFA01000004">
    <property type="protein sequence ID" value="PJJ48439.1"/>
    <property type="molecule type" value="Genomic_DNA"/>
</dbReference>
<dbReference type="RefSeq" id="WP_157807686.1">
    <property type="nucleotide sequence ID" value="NZ_PGFA01000004.1"/>
</dbReference>
<evidence type="ECO:0000259" key="1">
    <source>
        <dbReference type="SMART" id="SM01321"/>
    </source>
</evidence>
<proteinExistence type="predicted"/>
<dbReference type="GO" id="GO:0006313">
    <property type="term" value="P:DNA transposition"/>
    <property type="evidence" value="ECO:0007669"/>
    <property type="project" value="InterPro"/>
</dbReference>
<feature type="domain" description="Transposase IS200-like" evidence="1">
    <location>
        <begin position="79"/>
        <end position="187"/>
    </location>
</feature>
<dbReference type="PANTHER" id="PTHR36966:SF1">
    <property type="entry name" value="REP-ASSOCIATED TYROSINE TRANSPOSASE"/>
    <property type="match status" value="1"/>
</dbReference>
<evidence type="ECO:0000313" key="2">
    <source>
        <dbReference type="EMBL" id="PJJ48439.1"/>
    </source>
</evidence>
<accession>A0A2M9ARY4</accession>
<protein>
    <recommendedName>
        <fullName evidence="1">Transposase IS200-like domain-containing protein</fullName>
    </recommendedName>
</protein>
<dbReference type="SMART" id="SM01321">
    <property type="entry name" value="Y1_Tnp"/>
    <property type="match status" value="1"/>
</dbReference>
<dbReference type="AlphaFoldDB" id="A0A2M9ARY4"/>
<gene>
    <name evidence="2" type="ORF">CLV45_4147</name>
</gene>
<dbReference type="InterPro" id="IPR002686">
    <property type="entry name" value="Transposase_17"/>
</dbReference>
<keyword evidence="3" id="KW-1185">Reference proteome</keyword>
<dbReference type="Gene3D" id="3.30.70.1290">
    <property type="entry name" value="Transposase IS200-like"/>
    <property type="match status" value="1"/>
</dbReference>